<dbReference type="EMBL" id="SGBB01000001">
    <property type="protein sequence ID" value="RZD19590.1"/>
    <property type="molecule type" value="Genomic_DNA"/>
</dbReference>
<dbReference type="GO" id="GO:0019843">
    <property type="term" value="F:rRNA binding"/>
    <property type="evidence" value="ECO:0007669"/>
    <property type="project" value="UniProtKB-UniRule"/>
</dbReference>
<dbReference type="NCBIfam" id="NF000585">
    <property type="entry name" value="PRK00010.1"/>
    <property type="match status" value="1"/>
</dbReference>
<dbReference type="GO" id="GO:0003735">
    <property type="term" value="F:structural constituent of ribosome"/>
    <property type="evidence" value="ECO:0007669"/>
    <property type="project" value="InterPro"/>
</dbReference>
<evidence type="ECO:0000256" key="1">
    <source>
        <dbReference type="ARBA" id="ARBA00008553"/>
    </source>
</evidence>
<feature type="domain" description="Large ribosomal subunit protein uL5 C-terminal" evidence="8">
    <location>
        <begin position="85"/>
        <end position="177"/>
    </location>
</feature>
<name>A0A519BQP7_9DELT</name>
<accession>A0A519BQP7</accession>
<dbReference type="FunFam" id="3.30.1440.10:FF:000001">
    <property type="entry name" value="50S ribosomal protein L5"/>
    <property type="match status" value="1"/>
</dbReference>
<evidence type="ECO:0000256" key="6">
    <source>
        <dbReference type="RuleBase" id="RU003930"/>
    </source>
</evidence>
<evidence type="ECO:0000259" key="8">
    <source>
        <dbReference type="Pfam" id="PF00673"/>
    </source>
</evidence>
<dbReference type="InterPro" id="IPR031310">
    <property type="entry name" value="Ribosomal_uL5_N"/>
</dbReference>
<dbReference type="Pfam" id="PF00673">
    <property type="entry name" value="Ribosomal_L5_C"/>
    <property type="match status" value="1"/>
</dbReference>
<keyword evidence="2 5" id="KW-0689">Ribosomal protein</keyword>
<keyword evidence="5" id="KW-0699">rRNA-binding</keyword>
<dbReference type="InterPro" id="IPR022803">
    <property type="entry name" value="Ribosomal_uL5_dom_sf"/>
</dbReference>
<comment type="function">
    <text evidence="5">This is 1 of the proteins that bind and probably mediate the attachment of the 5S RNA into the large ribosomal subunit, where it forms part of the central protuberance. In the 70S ribosome it contacts protein S13 of the 30S subunit (bridge B1b), connecting the 2 subunits; this bridge is implicated in subunit movement. Contacts the P site tRNA; the 5S rRNA and some of its associated proteins might help stabilize positioning of ribosome-bound tRNAs.</text>
</comment>
<evidence type="ECO:0000256" key="5">
    <source>
        <dbReference type="HAMAP-Rule" id="MF_01333"/>
    </source>
</evidence>
<evidence type="ECO:0000259" key="7">
    <source>
        <dbReference type="Pfam" id="PF00281"/>
    </source>
</evidence>
<comment type="similarity">
    <text evidence="1 5 6">Belongs to the universal ribosomal protein uL5 family.</text>
</comment>
<dbReference type="GO" id="GO:0000049">
    <property type="term" value="F:tRNA binding"/>
    <property type="evidence" value="ECO:0007669"/>
    <property type="project" value="UniProtKB-UniRule"/>
</dbReference>
<dbReference type="PANTHER" id="PTHR11994">
    <property type="entry name" value="60S RIBOSOMAL PROTEIN L11-RELATED"/>
    <property type="match status" value="1"/>
</dbReference>
<evidence type="ECO:0000256" key="3">
    <source>
        <dbReference type="ARBA" id="ARBA00023274"/>
    </source>
</evidence>
<sequence length="179" mass="20763">MSRYMELYNKEIIPQLMTEYKYKNIHQIPKVEKIVVNMGLGEATSNPKIIEKSTEELTKIAGQHPVVSKAKKSIAAFKLKEKQEIGIFVTLRSKRMYDFLDRLINIALPRVRDFKGVSRKSFDGRGNYTFGIKEQIIFPEVSYELVEKLKGFNITIVTTAKTDEEAYNLLKTFKFPFKN</sequence>
<dbReference type="Proteomes" id="UP000319296">
    <property type="component" value="Unassembled WGS sequence"/>
</dbReference>
<dbReference type="InterPro" id="IPR020930">
    <property type="entry name" value="Ribosomal_uL5_bac-type"/>
</dbReference>
<reference evidence="9 10" key="1">
    <citation type="journal article" date="2019" name="ISME J.">
        <title>Insights into ecological role of a new deltaproteobacterial order Candidatus Acidulodesulfobacterales by metagenomics and metatranscriptomics.</title>
        <authorList>
            <person name="Tan S."/>
            <person name="Liu J."/>
            <person name="Fang Y."/>
            <person name="Hedlund B.P."/>
            <person name="Lian Z.H."/>
            <person name="Huang L.Y."/>
            <person name="Li J.T."/>
            <person name="Huang L.N."/>
            <person name="Li W.J."/>
            <person name="Jiang H.C."/>
            <person name="Dong H.L."/>
            <person name="Shu W.S."/>
        </authorList>
    </citation>
    <scope>NUCLEOTIDE SEQUENCE [LARGE SCALE GENOMIC DNA]</scope>
    <source>
        <strain evidence="9">AP1</strain>
    </source>
</reference>
<dbReference type="GO" id="GO:0005840">
    <property type="term" value="C:ribosome"/>
    <property type="evidence" value="ECO:0007669"/>
    <property type="project" value="UniProtKB-KW"/>
</dbReference>
<dbReference type="PIRSF" id="PIRSF002161">
    <property type="entry name" value="Ribosomal_L5"/>
    <property type="match status" value="1"/>
</dbReference>
<dbReference type="HAMAP" id="MF_01333_B">
    <property type="entry name" value="Ribosomal_uL5_B"/>
    <property type="match status" value="1"/>
</dbReference>
<dbReference type="GO" id="GO:0006412">
    <property type="term" value="P:translation"/>
    <property type="evidence" value="ECO:0007669"/>
    <property type="project" value="UniProtKB-UniRule"/>
</dbReference>
<dbReference type="InterPro" id="IPR031309">
    <property type="entry name" value="Ribosomal_uL5_C"/>
</dbReference>
<comment type="caution">
    <text evidence="9">The sequence shown here is derived from an EMBL/GenBank/DDBJ whole genome shotgun (WGS) entry which is preliminary data.</text>
</comment>
<dbReference type="Gene3D" id="3.30.1440.10">
    <property type="match status" value="1"/>
</dbReference>
<keyword evidence="5" id="KW-0694">RNA-binding</keyword>
<dbReference type="AlphaFoldDB" id="A0A519BQP7"/>
<dbReference type="Pfam" id="PF00281">
    <property type="entry name" value="Ribosomal_L5"/>
    <property type="match status" value="1"/>
</dbReference>
<dbReference type="PROSITE" id="PS00358">
    <property type="entry name" value="RIBOSOMAL_L5"/>
    <property type="match status" value="1"/>
</dbReference>
<dbReference type="GO" id="GO:1990904">
    <property type="term" value="C:ribonucleoprotein complex"/>
    <property type="evidence" value="ECO:0007669"/>
    <property type="project" value="UniProtKB-KW"/>
</dbReference>
<evidence type="ECO:0000256" key="4">
    <source>
        <dbReference type="ARBA" id="ARBA00035245"/>
    </source>
</evidence>
<gene>
    <name evidence="5" type="primary">rplE</name>
    <name evidence="9" type="ORF">EVG15_00430</name>
</gene>
<dbReference type="SUPFAM" id="SSF55282">
    <property type="entry name" value="RL5-like"/>
    <property type="match status" value="1"/>
</dbReference>
<evidence type="ECO:0000256" key="2">
    <source>
        <dbReference type="ARBA" id="ARBA00022980"/>
    </source>
</evidence>
<evidence type="ECO:0000313" key="10">
    <source>
        <dbReference type="Proteomes" id="UP000319296"/>
    </source>
</evidence>
<dbReference type="InterPro" id="IPR020929">
    <property type="entry name" value="Ribosomal_uL5_CS"/>
</dbReference>
<keyword evidence="5" id="KW-0820">tRNA-binding</keyword>
<organism evidence="9 10">
    <name type="scientific">Candidatus Acididesulfobacter diazotrophicus</name>
    <dbReference type="NCBI Taxonomy" id="2597226"/>
    <lineage>
        <taxon>Bacteria</taxon>
        <taxon>Deltaproteobacteria</taxon>
        <taxon>Candidatus Acidulodesulfobacterales</taxon>
        <taxon>Candidatus Acididesulfobacter</taxon>
    </lineage>
</organism>
<dbReference type="InterPro" id="IPR002132">
    <property type="entry name" value="Ribosomal_uL5"/>
</dbReference>
<feature type="domain" description="Large ribosomal subunit protein uL5 N-terminal" evidence="7">
    <location>
        <begin position="24"/>
        <end position="80"/>
    </location>
</feature>
<evidence type="ECO:0000313" key="9">
    <source>
        <dbReference type="EMBL" id="RZD19590.1"/>
    </source>
</evidence>
<protein>
    <recommendedName>
        <fullName evidence="4 5">Large ribosomal subunit protein uL5</fullName>
    </recommendedName>
</protein>
<comment type="subunit">
    <text evidence="5">Part of the 50S ribosomal subunit; part of the 5S rRNA/L5/L18/L25 subcomplex. Contacts the 5S rRNA and the P site tRNA. Forms a bridge to the 30S subunit in the 70S ribosome.</text>
</comment>
<keyword evidence="3 5" id="KW-0687">Ribonucleoprotein</keyword>
<proteinExistence type="inferred from homology"/>